<keyword evidence="2" id="KW-1185">Reference proteome</keyword>
<sequence length="62" mass="7447">MGNSQSKVELYAAIRRDHRMGMSLRALQRTHNVTWRTVRRALDGQWPEPRKKQRRKESRLDS</sequence>
<gene>
    <name evidence="1" type="ORF">NP777_45955</name>
</gene>
<organism evidence="1 2">
    <name type="scientific">Streptomyces rugosispiralis</name>
    <dbReference type="NCBI Taxonomy" id="2967341"/>
    <lineage>
        <taxon>Bacteria</taxon>
        <taxon>Bacillati</taxon>
        <taxon>Actinomycetota</taxon>
        <taxon>Actinomycetes</taxon>
        <taxon>Kitasatosporales</taxon>
        <taxon>Streptomycetaceae</taxon>
        <taxon>Streptomyces</taxon>
    </lineage>
</organism>
<evidence type="ECO:0000313" key="2">
    <source>
        <dbReference type="Proteomes" id="UP001204746"/>
    </source>
</evidence>
<dbReference type="Proteomes" id="UP001204746">
    <property type="component" value="Unassembled WGS sequence"/>
</dbReference>
<proteinExistence type="predicted"/>
<reference evidence="1 2" key="1">
    <citation type="submission" date="2022-07" db="EMBL/GenBank/DDBJ databases">
        <authorList>
            <person name="Phongsopitanun W."/>
            <person name="Tanasupawat S."/>
        </authorList>
    </citation>
    <scope>NUCLEOTIDE SEQUENCE [LARGE SCALE GENOMIC DNA]</scope>
    <source>
        <strain evidence="1 2">RCU-064</strain>
    </source>
</reference>
<protein>
    <submittedName>
        <fullName evidence="1">IS21 family transposase</fullName>
    </submittedName>
</protein>
<accession>A0ABT1VDE8</accession>
<name>A0ABT1VDE8_9ACTN</name>
<dbReference type="EMBL" id="JANIAA010000080">
    <property type="protein sequence ID" value="MCQ8195438.1"/>
    <property type="molecule type" value="Genomic_DNA"/>
</dbReference>
<comment type="caution">
    <text evidence="1">The sequence shown here is derived from an EMBL/GenBank/DDBJ whole genome shotgun (WGS) entry which is preliminary data.</text>
</comment>
<feature type="non-terminal residue" evidence="1">
    <location>
        <position position="62"/>
    </location>
</feature>
<evidence type="ECO:0000313" key="1">
    <source>
        <dbReference type="EMBL" id="MCQ8195438.1"/>
    </source>
</evidence>